<accession>A0ABW0VRL4</accession>
<protein>
    <submittedName>
        <fullName evidence="1">Uncharacterized protein</fullName>
    </submittedName>
</protein>
<gene>
    <name evidence="1" type="ORF">ACFPYJ_04745</name>
</gene>
<keyword evidence="2" id="KW-1185">Reference proteome</keyword>
<comment type="caution">
    <text evidence="1">The sequence shown here is derived from an EMBL/GenBank/DDBJ whole genome shotgun (WGS) entry which is preliminary data.</text>
</comment>
<reference evidence="2" key="1">
    <citation type="journal article" date="2019" name="Int. J. Syst. Evol. Microbiol.">
        <title>The Global Catalogue of Microorganisms (GCM) 10K type strain sequencing project: providing services to taxonomists for standard genome sequencing and annotation.</title>
        <authorList>
            <consortium name="The Broad Institute Genomics Platform"/>
            <consortium name="The Broad Institute Genome Sequencing Center for Infectious Disease"/>
            <person name="Wu L."/>
            <person name="Ma J."/>
        </authorList>
    </citation>
    <scope>NUCLEOTIDE SEQUENCE [LARGE SCALE GENOMIC DNA]</scope>
    <source>
        <strain evidence="2">CGMCC 1.3240</strain>
    </source>
</reference>
<organism evidence="1 2">
    <name type="scientific">Paenibacillus solisilvae</name>
    <dbReference type="NCBI Taxonomy" id="2486751"/>
    <lineage>
        <taxon>Bacteria</taxon>
        <taxon>Bacillati</taxon>
        <taxon>Bacillota</taxon>
        <taxon>Bacilli</taxon>
        <taxon>Bacillales</taxon>
        <taxon>Paenibacillaceae</taxon>
        <taxon>Paenibacillus</taxon>
    </lineage>
</organism>
<dbReference type="EMBL" id="JBHSOW010000016">
    <property type="protein sequence ID" value="MFC5648441.1"/>
    <property type="molecule type" value="Genomic_DNA"/>
</dbReference>
<proteinExistence type="predicted"/>
<dbReference type="RefSeq" id="WP_379186901.1">
    <property type="nucleotide sequence ID" value="NZ_JBHSOW010000016.1"/>
</dbReference>
<evidence type="ECO:0000313" key="1">
    <source>
        <dbReference type="EMBL" id="MFC5648441.1"/>
    </source>
</evidence>
<evidence type="ECO:0000313" key="2">
    <source>
        <dbReference type="Proteomes" id="UP001596047"/>
    </source>
</evidence>
<name>A0ABW0VRL4_9BACL</name>
<dbReference type="Proteomes" id="UP001596047">
    <property type="component" value="Unassembled WGS sequence"/>
</dbReference>
<sequence>MIPAKPIVTIPMLPPEDWAEQMWRGEWATAHKAWLPALERAFQPFFNKVFA</sequence>